<dbReference type="AlphaFoldDB" id="A0A0L6CIX7"/>
<protein>
    <recommendedName>
        <fullName evidence="3">Winged helix DNA-binding domain-containing protein</fullName>
    </recommendedName>
</protein>
<dbReference type="InterPro" id="IPR009351">
    <property type="entry name" value="AlkZ-like"/>
</dbReference>
<name>A0A0L6CIX7_9MICO</name>
<reference evidence="2" key="1">
    <citation type="submission" date="2015-03" db="EMBL/GenBank/DDBJ databases">
        <title>Luteipulveratus halotolerans sp. nov., a novel actinobacterium (Dermacoccaceae) from Sarawak, Malaysia.</title>
        <authorList>
            <person name="Juboi H."/>
            <person name="Basik A."/>
            <person name="Shamsul S.S."/>
            <person name="Arnold P."/>
            <person name="Schmitt E.K."/>
            <person name="Sanglier J.-J."/>
            <person name="Yeo T."/>
        </authorList>
    </citation>
    <scope>NUCLEOTIDE SEQUENCE [LARGE SCALE GENOMIC DNA]</scope>
    <source>
        <strain evidence="2">C296001</strain>
    </source>
</reference>
<dbReference type="Proteomes" id="UP000037397">
    <property type="component" value="Unassembled WGS sequence"/>
</dbReference>
<dbReference type="Pfam" id="PF06224">
    <property type="entry name" value="AlkZ-like"/>
    <property type="match status" value="1"/>
</dbReference>
<gene>
    <name evidence="1" type="ORF">VV01_11015</name>
</gene>
<dbReference type="RefSeq" id="WP_050669925.1">
    <property type="nucleotide sequence ID" value="NZ_LAIR01000002.1"/>
</dbReference>
<dbReference type="EMBL" id="LAIR01000002">
    <property type="protein sequence ID" value="KNX37560.1"/>
    <property type="molecule type" value="Genomic_DNA"/>
</dbReference>
<dbReference type="PANTHER" id="PTHR38479">
    <property type="entry name" value="LMO0824 PROTEIN"/>
    <property type="match status" value="1"/>
</dbReference>
<dbReference type="OrthoDB" id="9148135at2"/>
<evidence type="ECO:0000313" key="1">
    <source>
        <dbReference type="EMBL" id="KNX37560.1"/>
    </source>
</evidence>
<comment type="caution">
    <text evidence="1">The sequence shown here is derived from an EMBL/GenBank/DDBJ whole genome shotgun (WGS) entry which is preliminary data.</text>
</comment>
<sequence length="355" mass="39454">MTTLAEVGRMRLVSQRLVPAHGTAAEVVRWMTCTQAQDFPAARIAVALRTGTRSVGEVTAALDAGEIVRSWPMRGTLHLVAAEDLGWMLDLTLDRQTRQARARHVELGITAEVYDAAEQVTRDLLGRGPALRADLMAAWQAAGVATHDQRGPHLIGMLAQRQVICLGPMIERSQAFVLSEQWITTPRRLERGEAIVEWAQRYFRSHGPAPLKDFLWWTKLLVSEVRPLLDDIREPLGSLMIAGVEYFHDPLLPDLYAEHRRATARPLLLPSFDEILLGYGDRSPALDDGDIDHVVPGKNGFFHPTVMHRGRIVATWRRPAVPGDAVTATPFTSLPSAVERALPRLSARLPHDRSI</sequence>
<evidence type="ECO:0008006" key="3">
    <source>
        <dbReference type="Google" id="ProtNLM"/>
    </source>
</evidence>
<evidence type="ECO:0000313" key="2">
    <source>
        <dbReference type="Proteomes" id="UP000037397"/>
    </source>
</evidence>
<organism evidence="1 2">
    <name type="scientific">Luteipulveratus halotolerans</name>
    <dbReference type="NCBI Taxonomy" id="1631356"/>
    <lineage>
        <taxon>Bacteria</taxon>
        <taxon>Bacillati</taxon>
        <taxon>Actinomycetota</taxon>
        <taxon>Actinomycetes</taxon>
        <taxon>Micrococcales</taxon>
        <taxon>Dermacoccaceae</taxon>
        <taxon>Luteipulveratus</taxon>
    </lineage>
</organism>
<dbReference type="PANTHER" id="PTHR38479:SF2">
    <property type="entry name" value="WINGED HELIX DNA-BINDING DOMAIN-CONTAINING PROTEIN"/>
    <property type="match status" value="1"/>
</dbReference>
<accession>A0A0L6CIX7</accession>
<keyword evidence="2" id="KW-1185">Reference proteome</keyword>
<dbReference type="PATRIC" id="fig|1631356.3.peg.2150"/>
<dbReference type="STRING" id="1631356.VV01_11015"/>
<proteinExistence type="predicted"/>